<evidence type="ECO:0000256" key="4">
    <source>
        <dbReference type="PIRSR" id="PIRSR617939-2"/>
    </source>
</evidence>
<dbReference type="InterPro" id="IPR017939">
    <property type="entry name" value="G-Glutamylcylcotransferase"/>
</dbReference>
<dbReference type="Proteomes" id="UP001369815">
    <property type="component" value="Unassembled WGS sequence"/>
</dbReference>
<dbReference type="Gene3D" id="3.10.490.10">
    <property type="entry name" value="Gamma-glutamyl cyclotransferase-like"/>
    <property type="match status" value="1"/>
</dbReference>
<organism evidence="5 6">
    <name type="scientific">Daldinia eschscholtzii</name>
    <dbReference type="NCBI Taxonomy" id="292717"/>
    <lineage>
        <taxon>Eukaryota</taxon>
        <taxon>Fungi</taxon>
        <taxon>Dikarya</taxon>
        <taxon>Ascomycota</taxon>
        <taxon>Pezizomycotina</taxon>
        <taxon>Sordariomycetes</taxon>
        <taxon>Xylariomycetidae</taxon>
        <taxon>Xylariales</taxon>
        <taxon>Hypoxylaceae</taxon>
        <taxon>Daldinia</taxon>
    </lineage>
</organism>
<evidence type="ECO:0000256" key="2">
    <source>
        <dbReference type="ARBA" id="ARBA00023239"/>
    </source>
</evidence>
<dbReference type="InterPro" id="IPR036568">
    <property type="entry name" value="GGCT-like_sf"/>
</dbReference>
<protein>
    <recommendedName>
        <fullName evidence="1">gamma-glutamylcyclotransferase</fullName>
        <ecNumber evidence="1">4.3.2.9</ecNumber>
    </recommendedName>
</protein>
<accession>A0AAX6MAF8</accession>
<dbReference type="EC" id="4.3.2.9" evidence="1"/>
<sequence length="192" mass="22209">MEANDEVEQDGALYFAYGSNLSSVQMRERCPMSTPLSLAHLSGWKWIINERGYANLVKDKTLREGLGEETEKTRGAYGIIYRLHSDDEASLDMDEGVPWAYERRFLEVILIEDLATMSVASINGKGNLVLQDSEKSRKKIQALTYIDFKRNRPGRPKYEYIYRMNRGIEDAMMQWRLPEQYVDSVIRPFIPA</sequence>
<name>A0AAX6MAF8_9PEZI</name>
<dbReference type="AlphaFoldDB" id="A0AAX6MAF8"/>
<dbReference type="GO" id="GO:0003839">
    <property type="term" value="F:gamma-glutamylcyclotransferase activity"/>
    <property type="evidence" value="ECO:0007669"/>
    <property type="project" value="UniProtKB-EC"/>
</dbReference>
<feature type="active site" description="Proton acceptor" evidence="3">
    <location>
        <position position="95"/>
    </location>
</feature>
<keyword evidence="2" id="KW-0456">Lyase</keyword>
<evidence type="ECO:0000256" key="1">
    <source>
        <dbReference type="ARBA" id="ARBA00012346"/>
    </source>
</evidence>
<keyword evidence="6" id="KW-1185">Reference proteome</keyword>
<dbReference type="PANTHER" id="PTHR12935">
    <property type="entry name" value="GAMMA-GLUTAMYLCYCLOTRANSFERASE"/>
    <property type="match status" value="1"/>
</dbReference>
<gene>
    <name evidence="5" type="ORF">Daesc_009256</name>
</gene>
<dbReference type="PANTHER" id="PTHR12935:SF0">
    <property type="entry name" value="GAMMA-GLUTAMYLCYCLOTRANSFERASE"/>
    <property type="match status" value="1"/>
</dbReference>
<proteinExistence type="predicted"/>
<evidence type="ECO:0000313" key="6">
    <source>
        <dbReference type="Proteomes" id="UP001369815"/>
    </source>
</evidence>
<feature type="binding site" evidence="4">
    <location>
        <begin position="14"/>
        <end position="19"/>
    </location>
    <ligand>
        <name>substrate</name>
    </ligand>
</feature>
<evidence type="ECO:0000313" key="5">
    <source>
        <dbReference type="EMBL" id="KAK6949182.1"/>
    </source>
</evidence>
<dbReference type="CDD" id="cd06661">
    <property type="entry name" value="GGCT_like"/>
    <property type="match status" value="1"/>
</dbReference>
<reference evidence="5 6" key="1">
    <citation type="journal article" date="2024" name="Front Chem Biol">
        <title>Unveiling the potential of Daldinia eschscholtzii MFLUCC 19-0629 through bioactivity and bioinformatics studies for enhanced sustainable agriculture production.</title>
        <authorList>
            <person name="Brooks S."/>
            <person name="Weaver J.A."/>
            <person name="Klomchit A."/>
            <person name="Alharthi S.A."/>
            <person name="Onlamun T."/>
            <person name="Nurani R."/>
            <person name="Vong T.K."/>
            <person name="Alberti F."/>
            <person name="Greco C."/>
        </authorList>
    </citation>
    <scope>NUCLEOTIDE SEQUENCE [LARGE SCALE GENOMIC DNA]</scope>
    <source>
        <strain evidence="5">MFLUCC 19-0629</strain>
    </source>
</reference>
<evidence type="ECO:0000256" key="3">
    <source>
        <dbReference type="PIRSR" id="PIRSR617939-1"/>
    </source>
</evidence>
<dbReference type="SUPFAM" id="SSF110857">
    <property type="entry name" value="Gamma-glutamyl cyclotransferase-like"/>
    <property type="match status" value="1"/>
</dbReference>
<comment type="caution">
    <text evidence="5">The sequence shown here is derived from an EMBL/GenBank/DDBJ whole genome shotgun (WGS) entry which is preliminary data.</text>
</comment>
<dbReference type="EMBL" id="JBANMG010000009">
    <property type="protein sequence ID" value="KAK6949182.1"/>
    <property type="molecule type" value="Genomic_DNA"/>
</dbReference>
<dbReference type="InterPro" id="IPR013024">
    <property type="entry name" value="GGCT-like"/>
</dbReference>